<evidence type="ECO:0000313" key="3">
    <source>
        <dbReference type="Proteomes" id="UP001328107"/>
    </source>
</evidence>
<organism evidence="2 3">
    <name type="scientific">Pristionchus mayeri</name>
    <dbReference type="NCBI Taxonomy" id="1317129"/>
    <lineage>
        <taxon>Eukaryota</taxon>
        <taxon>Metazoa</taxon>
        <taxon>Ecdysozoa</taxon>
        <taxon>Nematoda</taxon>
        <taxon>Chromadorea</taxon>
        <taxon>Rhabditida</taxon>
        <taxon>Rhabditina</taxon>
        <taxon>Diplogasteromorpha</taxon>
        <taxon>Diplogasteroidea</taxon>
        <taxon>Neodiplogasteridae</taxon>
        <taxon>Pristionchus</taxon>
    </lineage>
</organism>
<keyword evidence="3" id="KW-1185">Reference proteome</keyword>
<reference evidence="3" key="1">
    <citation type="submission" date="2022-10" db="EMBL/GenBank/DDBJ databases">
        <title>Genome assembly of Pristionchus species.</title>
        <authorList>
            <person name="Yoshida K."/>
            <person name="Sommer R.J."/>
        </authorList>
    </citation>
    <scope>NUCLEOTIDE SEQUENCE [LARGE SCALE GENOMIC DNA]</scope>
    <source>
        <strain evidence="3">RS5460</strain>
    </source>
</reference>
<dbReference type="EMBL" id="BTRK01000006">
    <property type="protein sequence ID" value="GMR61269.1"/>
    <property type="molecule type" value="Genomic_DNA"/>
</dbReference>
<evidence type="ECO:0008006" key="4">
    <source>
        <dbReference type="Google" id="ProtNLM"/>
    </source>
</evidence>
<sequence length="201" mass="22467">FLLYVWGASYLAQFISHASLSALNTTMTSLPIGKDEPSLRNYLISTSAASQFFCECLEIMIATERILSSIHPAEYHLAGRNNRLLIPLTLLALSGAIFQAGLSMVILRAQKMGNIQVKEAYELAVSMQRAYLITFVSKNLVDSIIMVGCIRGDEAHRCIPLLFPIPFSVVEKSTRVQDTFEPPGFKADGQVYFDELRRTWN</sequence>
<keyword evidence="1" id="KW-1133">Transmembrane helix</keyword>
<keyword evidence="1" id="KW-0812">Transmembrane</keyword>
<protein>
    <recommendedName>
        <fullName evidence="4">G protein-coupled receptor</fullName>
    </recommendedName>
</protein>
<feature type="transmembrane region" description="Helical" evidence="1">
    <location>
        <begin position="84"/>
        <end position="107"/>
    </location>
</feature>
<feature type="non-terminal residue" evidence="2">
    <location>
        <position position="1"/>
    </location>
</feature>
<keyword evidence="1" id="KW-0472">Membrane</keyword>
<accession>A0AAN5DGA6</accession>
<comment type="caution">
    <text evidence="2">The sequence shown here is derived from an EMBL/GenBank/DDBJ whole genome shotgun (WGS) entry which is preliminary data.</text>
</comment>
<proteinExistence type="predicted"/>
<gene>
    <name evidence="2" type="ORF">PMAYCL1PPCAC_31464</name>
</gene>
<evidence type="ECO:0000256" key="1">
    <source>
        <dbReference type="SAM" id="Phobius"/>
    </source>
</evidence>
<dbReference type="AlphaFoldDB" id="A0AAN5DGA6"/>
<dbReference type="Proteomes" id="UP001328107">
    <property type="component" value="Unassembled WGS sequence"/>
</dbReference>
<evidence type="ECO:0000313" key="2">
    <source>
        <dbReference type="EMBL" id="GMR61269.1"/>
    </source>
</evidence>
<name>A0AAN5DGA6_9BILA</name>